<dbReference type="PANTHER" id="PTHR12708:SF0">
    <property type="entry name" value="DNA POLYMERASE EPSILON SUBUNIT 2"/>
    <property type="match status" value="1"/>
</dbReference>
<dbReference type="PIRSF" id="PIRSF000799">
    <property type="entry name" value="DNA_pol_eps_2"/>
    <property type="match status" value="1"/>
</dbReference>
<dbReference type="InterPro" id="IPR016266">
    <property type="entry name" value="POLE2"/>
</dbReference>
<dbReference type="Pfam" id="PF12213">
    <property type="entry name" value="Dpoe2NT"/>
    <property type="match status" value="1"/>
</dbReference>
<sequence length="523" mass="59031">MSDSSRAKKQIISAFQLEGFSLKGEACDYLANQLSAVGYEDRNEWIEKLIECLQKQNIESLILNKEQVETAFVESFKVGEESKEIELNVISVFDIPHFYFDIDEKKFFQKPASKFKPLLCGSAASKANLFRERYFILKQLVERNELFAPSLPGTNEGTRTKLKTVDYFLSTTKKIDDCVILGLLTQLKERRFYLEDPTGHLEVDLSQVTYHRGFITEGSYVLVEGCYEDLKFHATGVALPPPEPSFESRVLFNNVNTFGGPLEKDIHNCARLLKIEKENEHSMIIFLSDVWLDKPEVLEKLQMVLGGYNDFPPVAIVLIGNFVSKATKYLCAKTLRAKFKELGELIVKFPNLTAKTKFIIVPGPGDSPHANILPRPPLPNYVTEELTKLVKNCVSTSNPARIQYCAQEIVITRENLFSKIARASMNIPPKDVHNHFVLTILSQAHLSPVPLYNSPIYWDWDAALRIYPLPDVLVLADSIDSFSLKQSGVTVFNPGSFSASNYEFKAYIPASRTVEECGVGDDQ</sequence>
<comment type="function">
    <text evidence="6">Participates in DNA repair and in chromosomal DNA replication.</text>
</comment>
<reference evidence="9" key="1">
    <citation type="submission" date="2021-12" db="EMBL/GenBank/DDBJ databases">
        <authorList>
            <person name="King R."/>
        </authorList>
    </citation>
    <scope>NUCLEOTIDE SEQUENCE</scope>
</reference>
<evidence type="ECO:0000256" key="6">
    <source>
        <dbReference type="PIRNR" id="PIRNR000799"/>
    </source>
</evidence>
<evidence type="ECO:0000256" key="1">
    <source>
        <dbReference type="ARBA" id="ARBA00004123"/>
    </source>
</evidence>
<dbReference type="KEGG" id="btab:109032575"/>
<dbReference type="GO" id="GO:0042276">
    <property type="term" value="P:error-prone translesion synthesis"/>
    <property type="evidence" value="ECO:0007669"/>
    <property type="project" value="TreeGrafter"/>
</dbReference>
<evidence type="ECO:0000256" key="2">
    <source>
        <dbReference type="ARBA" id="ARBA00009560"/>
    </source>
</evidence>
<dbReference type="InterPro" id="IPR007185">
    <property type="entry name" value="DNA_pol_a/d/e_bsu"/>
</dbReference>
<evidence type="ECO:0000259" key="8">
    <source>
        <dbReference type="Pfam" id="PF12213"/>
    </source>
</evidence>
<evidence type="ECO:0000256" key="5">
    <source>
        <dbReference type="ARBA" id="ARBA00023242"/>
    </source>
</evidence>
<dbReference type="EMBL" id="OU963869">
    <property type="protein sequence ID" value="CAH0394578.1"/>
    <property type="molecule type" value="Genomic_DNA"/>
</dbReference>
<dbReference type="GO" id="GO:0008622">
    <property type="term" value="C:epsilon DNA polymerase complex"/>
    <property type="evidence" value="ECO:0007669"/>
    <property type="project" value="UniProtKB-UniRule"/>
</dbReference>
<evidence type="ECO:0000313" key="9">
    <source>
        <dbReference type="EMBL" id="CAH0394578.1"/>
    </source>
</evidence>
<keyword evidence="10" id="KW-1185">Reference proteome</keyword>
<dbReference type="Proteomes" id="UP001152759">
    <property type="component" value="Chromosome 8"/>
</dbReference>
<dbReference type="OrthoDB" id="10254730at2759"/>
<evidence type="ECO:0000256" key="4">
    <source>
        <dbReference type="ARBA" id="ARBA00023125"/>
    </source>
</evidence>
<feature type="domain" description="DNA polymerase alpha/delta/epsilon subunit B" evidence="7">
    <location>
        <begin position="284"/>
        <end position="482"/>
    </location>
</feature>
<accession>A0A9P0AM94</accession>
<dbReference type="InterPro" id="IPR024639">
    <property type="entry name" value="DNA_pol_e_bsu_N"/>
</dbReference>
<feature type="domain" description="DNA polymerase epsilon subunit B N-terminal" evidence="8">
    <location>
        <begin position="6"/>
        <end position="74"/>
    </location>
</feature>
<dbReference type="GO" id="GO:0003677">
    <property type="term" value="F:DNA binding"/>
    <property type="evidence" value="ECO:0007669"/>
    <property type="project" value="UniProtKB-UniRule"/>
</dbReference>
<comment type="subcellular location">
    <subcellularLocation>
        <location evidence="1 6">Nucleus</location>
    </subcellularLocation>
</comment>
<comment type="similarity">
    <text evidence="2 6">Belongs to the DNA polymerase epsilon subunit B family.</text>
</comment>
<keyword evidence="3 6" id="KW-0235">DNA replication</keyword>
<gene>
    <name evidence="9" type="ORF">BEMITA_LOCUS12859</name>
</gene>
<dbReference type="Gene3D" id="3.60.21.60">
    <property type="match status" value="1"/>
</dbReference>
<dbReference type="Gene3D" id="1.10.8.60">
    <property type="match status" value="1"/>
</dbReference>
<keyword evidence="5 6" id="KW-0539">Nucleus</keyword>
<dbReference type="GO" id="GO:0006261">
    <property type="term" value="P:DNA-templated DNA replication"/>
    <property type="evidence" value="ECO:0007669"/>
    <property type="project" value="InterPro"/>
</dbReference>
<evidence type="ECO:0000259" key="7">
    <source>
        <dbReference type="Pfam" id="PF04042"/>
    </source>
</evidence>
<organism evidence="9 10">
    <name type="scientific">Bemisia tabaci</name>
    <name type="common">Sweetpotato whitefly</name>
    <name type="synonym">Aleurodes tabaci</name>
    <dbReference type="NCBI Taxonomy" id="7038"/>
    <lineage>
        <taxon>Eukaryota</taxon>
        <taxon>Metazoa</taxon>
        <taxon>Ecdysozoa</taxon>
        <taxon>Arthropoda</taxon>
        <taxon>Hexapoda</taxon>
        <taxon>Insecta</taxon>
        <taxon>Pterygota</taxon>
        <taxon>Neoptera</taxon>
        <taxon>Paraneoptera</taxon>
        <taxon>Hemiptera</taxon>
        <taxon>Sternorrhyncha</taxon>
        <taxon>Aleyrodoidea</taxon>
        <taxon>Aleyrodidae</taxon>
        <taxon>Aleyrodinae</taxon>
        <taxon>Bemisia</taxon>
    </lineage>
</organism>
<dbReference type="PANTHER" id="PTHR12708">
    <property type="entry name" value="DNA POLYMERASE EPSILON SUBUNIT B"/>
    <property type="match status" value="1"/>
</dbReference>
<protein>
    <recommendedName>
        <fullName evidence="6">DNA polymerase epsilon subunit</fullName>
    </recommendedName>
    <alternativeName>
        <fullName evidence="6">DNA polymerase II subunit 2</fullName>
    </alternativeName>
</protein>
<evidence type="ECO:0000256" key="3">
    <source>
        <dbReference type="ARBA" id="ARBA00022705"/>
    </source>
</evidence>
<proteinExistence type="inferred from homology"/>
<evidence type="ECO:0000313" key="10">
    <source>
        <dbReference type="Proteomes" id="UP001152759"/>
    </source>
</evidence>
<keyword evidence="4 6" id="KW-0238">DNA-binding</keyword>
<dbReference type="AlphaFoldDB" id="A0A9P0AM94"/>
<name>A0A9P0AM94_BEMTA</name>
<dbReference type="Pfam" id="PF04042">
    <property type="entry name" value="DNA_pol_E_B"/>
    <property type="match status" value="1"/>
</dbReference>